<keyword evidence="9" id="KW-1185">Reference proteome</keyword>
<keyword evidence="2" id="KW-0813">Transport</keyword>
<dbReference type="InterPro" id="IPR051068">
    <property type="entry name" value="MFS_Domain-Containing_Protein"/>
</dbReference>
<accession>A0A9D4KAZ7</accession>
<gene>
    <name evidence="8" type="ORF">DPMN_109570</name>
</gene>
<dbReference type="CDD" id="cd17326">
    <property type="entry name" value="MFS_MFSD8"/>
    <property type="match status" value="1"/>
</dbReference>
<feature type="transmembrane region" description="Helical" evidence="6">
    <location>
        <begin position="122"/>
        <end position="139"/>
    </location>
</feature>
<evidence type="ECO:0000259" key="7">
    <source>
        <dbReference type="PROSITE" id="PS50850"/>
    </source>
</evidence>
<reference evidence="8" key="1">
    <citation type="journal article" date="2019" name="bioRxiv">
        <title>The Genome of the Zebra Mussel, Dreissena polymorpha: A Resource for Invasive Species Research.</title>
        <authorList>
            <person name="McCartney M.A."/>
            <person name="Auch B."/>
            <person name="Kono T."/>
            <person name="Mallez S."/>
            <person name="Zhang Y."/>
            <person name="Obille A."/>
            <person name="Becker A."/>
            <person name="Abrahante J.E."/>
            <person name="Garbe J."/>
            <person name="Badalamenti J.P."/>
            <person name="Herman A."/>
            <person name="Mangelson H."/>
            <person name="Liachko I."/>
            <person name="Sullivan S."/>
            <person name="Sone E.D."/>
            <person name="Koren S."/>
            <person name="Silverstein K.A.T."/>
            <person name="Beckman K.B."/>
            <person name="Gohl D.M."/>
        </authorList>
    </citation>
    <scope>NUCLEOTIDE SEQUENCE</scope>
    <source>
        <strain evidence="8">Duluth1</strain>
        <tissue evidence="8">Whole animal</tissue>
    </source>
</reference>
<reference evidence="8" key="2">
    <citation type="submission" date="2020-11" db="EMBL/GenBank/DDBJ databases">
        <authorList>
            <person name="McCartney M.A."/>
            <person name="Auch B."/>
            <person name="Kono T."/>
            <person name="Mallez S."/>
            <person name="Becker A."/>
            <person name="Gohl D.M."/>
            <person name="Silverstein K.A.T."/>
            <person name="Koren S."/>
            <person name="Bechman K.B."/>
            <person name="Herman A."/>
            <person name="Abrahante J.E."/>
            <person name="Garbe J."/>
        </authorList>
    </citation>
    <scope>NUCLEOTIDE SEQUENCE</scope>
    <source>
        <strain evidence="8">Duluth1</strain>
        <tissue evidence="8">Whole animal</tissue>
    </source>
</reference>
<sequence>MSSDGRYGNSDEDDEASRLLNTIPPGMRKRSINGTVSGFLEPSEETKSRWRSIRVMYLTMFLSSVSFSICVSSLYPFLKILDSTSTTDFLGWVVAAYSVGQLVASPFFGFWSNFRSRTREPIVVSLVINILANVLYMYLESIRLEPQIFLVIARVFVGFGAGNVAVVRSYVSGATTLEERTSAMANMSAFQAIGFIIGPLIQTALVPIGFPGPVHSPALHFDLYTATGFFSAVVGVVNIVLLVLVFKEHKVKNDEYIYRNIQESTDTEDTMQDLMPPDYVAVVSSIVIFFVVLFVFAVFETIATPLAMHMFSWTKAGATLYIGLALGGAGFVSIGVVFVIKALSKRFSERHLLVGGFVLCLVGFVFYLPWGHTYPDIQFAETDFAPGCFNVNAILRLHHINDHLMHAIVVPLNNFDRINLKHS</sequence>
<dbReference type="Proteomes" id="UP000828390">
    <property type="component" value="Unassembled WGS sequence"/>
</dbReference>
<keyword evidence="4 6" id="KW-1133">Transmembrane helix</keyword>
<evidence type="ECO:0000313" key="8">
    <source>
        <dbReference type="EMBL" id="KAH3836200.1"/>
    </source>
</evidence>
<feature type="transmembrane region" description="Helical" evidence="6">
    <location>
        <begin position="89"/>
        <end position="110"/>
    </location>
</feature>
<evidence type="ECO:0000256" key="6">
    <source>
        <dbReference type="SAM" id="Phobius"/>
    </source>
</evidence>
<proteinExistence type="predicted"/>
<feature type="transmembrane region" description="Helical" evidence="6">
    <location>
        <begin position="55"/>
        <end position="77"/>
    </location>
</feature>
<feature type="transmembrane region" description="Helical" evidence="6">
    <location>
        <begin position="352"/>
        <end position="370"/>
    </location>
</feature>
<evidence type="ECO:0000256" key="2">
    <source>
        <dbReference type="ARBA" id="ARBA00022448"/>
    </source>
</evidence>
<feature type="transmembrane region" description="Helical" evidence="6">
    <location>
        <begin position="223"/>
        <end position="246"/>
    </location>
</feature>
<keyword evidence="5 6" id="KW-0472">Membrane</keyword>
<evidence type="ECO:0000256" key="1">
    <source>
        <dbReference type="ARBA" id="ARBA00004127"/>
    </source>
</evidence>
<dbReference type="GO" id="GO:0005765">
    <property type="term" value="C:lysosomal membrane"/>
    <property type="evidence" value="ECO:0007669"/>
    <property type="project" value="TreeGrafter"/>
</dbReference>
<feature type="transmembrane region" description="Helical" evidence="6">
    <location>
        <begin position="279"/>
        <end position="299"/>
    </location>
</feature>
<organism evidence="8 9">
    <name type="scientific">Dreissena polymorpha</name>
    <name type="common">Zebra mussel</name>
    <name type="synonym">Mytilus polymorpha</name>
    <dbReference type="NCBI Taxonomy" id="45954"/>
    <lineage>
        <taxon>Eukaryota</taxon>
        <taxon>Metazoa</taxon>
        <taxon>Spiralia</taxon>
        <taxon>Lophotrochozoa</taxon>
        <taxon>Mollusca</taxon>
        <taxon>Bivalvia</taxon>
        <taxon>Autobranchia</taxon>
        <taxon>Heteroconchia</taxon>
        <taxon>Euheterodonta</taxon>
        <taxon>Imparidentia</taxon>
        <taxon>Neoheterodontei</taxon>
        <taxon>Myida</taxon>
        <taxon>Dreissenoidea</taxon>
        <taxon>Dreissenidae</taxon>
        <taxon>Dreissena</taxon>
    </lineage>
</organism>
<keyword evidence="3 6" id="KW-0812">Transmembrane</keyword>
<dbReference type="GO" id="GO:0022857">
    <property type="term" value="F:transmembrane transporter activity"/>
    <property type="evidence" value="ECO:0007669"/>
    <property type="project" value="InterPro"/>
</dbReference>
<protein>
    <recommendedName>
        <fullName evidence="7">Major facilitator superfamily (MFS) profile domain-containing protein</fullName>
    </recommendedName>
</protein>
<dbReference type="PANTHER" id="PTHR23510">
    <property type="entry name" value="INNER MEMBRANE TRANSPORT PROTEIN YAJR"/>
    <property type="match status" value="1"/>
</dbReference>
<dbReference type="PROSITE" id="PS50850">
    <property type="entry name" value="MFS"/>
    <property type="match status" value="1"/>
</dbReference>
<dbReference type="InterPro" id="IPR020846">
    <property type="entry name" value="MFS_dom"/>
</dbReference>
<feature type="transmembrane region" description="Helical" evidence="6">
    <location>
        <begin position="319"/>
        <end position="340"/>
    </location>
</feature>
<feature type="transmembrane region" description="Helical" evidence="6">
    <location>
        <begin position="151"/>
        <end position="171"/>
    </location>
</feature>
<evidence type="ECO:0000256" key="3">
    <source>
        <dbReference type="ARBA" id="ARBA00022692"/>
    </source>
</evidence>
<dbReference type="PANTHER" id="PTHR23510:SF3">
    <property type="entry name" value="MAJOR FACILITATOR SUPERFAMILY DOMAIN-CONTAINING PROTEIN 8"/>
    <property type="match status" value="1"/>
</dbReference>
<comment type="caution">
    <text evidence="8">The sequence shown here is derived from an EMBL/GenBank/DDBJ whole genome shotgun (WGS) entry which is preliminary data.</text>
</comment>
<dbReference type="AlphaFoldDB" id="A0A9D4KAZ7"/>
<dbReference type="Pfam" id="PF07690">
    <property type="entry name" value="MFS_1"/>
    <property type="match status" value="1"/>
</dbReference>
<name>A0A9D4KAZ7_DREPO</name>
<dbReference type="InterPro" id="IPR036259">
    <property type="entry name" value="MFS_trans_sf"/>
</dbReference>
<dbReference type="EMBL" id="JAIWYP010000004">
    <property type="protein sequence ID" value="KAH3836200.1"/>
    <property type="molecule type" value="Genomic_DNA"/>
</dbReference>
<dbReference type="InterPro" id="IPR011701">
    <property type="entry name" value="MFS"/>
</dbReference>
<dbReference type="SUPFAM" id="SSF103473">
    <property type="entry name" value="MFS general substrate transporter"/>
    <property type="match status" value="1"/>
</dbReference>
<dbReference type="Gene3D" id="1.20.1250.20">
    <property type="entry name" value="MFS general substrate transporter like domains"/>
    <property type="match status" value="1"/>
</dbReference>
<feature type="domain" description="Major facilitator superfamily (MFS) profile" evidence="7">
    <location>
        <begin position="52"/>
        <end position="423"/>
    </location>
</feature>
<comment type="subcellular location">
    <subcellularLocation>
        <location evidence="1">Endomembrane system</location>
        <topology evidence="1">Multi-pass membrane protein</topology>
    </subcellularLocation>
</comment>
<dbReference type="GO" id="GO:0012505">
    <property type="term" value="C:endomembrane system"/>
    <property type="evidence" value="ECO:0007669"/>
    <property type="project" value="UniProtKB-SubCell"/>
</dbReference>
<evidence type="ECO:0000256" key="5">
    <source>
        <dbReference type="ARBA" id="ARBA00023136"/>
    </source>
</evidence>
<evidence type="ECO:0000256" key="4">
    <source>
        <dbReference type="ARBA" id="ARBA00022989"/>
    </source>
</evidence>
<evidence type="ECO:0000313" key="9">
    <source>
        <dbReference type="Proteomes" id="UP000828390"/>
    </source>
</evidence>
<feature type="transmembrane region" description="Helical" evidence="6">
    <location>
        <begin position="192"/>
        <end position="211"/>
    </location>
</feature>